<dbReference type="PANTHER" id="PTHR46872">
    <property type="entry name" value="DNA BINDING PROTEIN"/>
    <property type="match status" value="1"/>
</dbReference>
<dbReference type="EMBL" id="LXQA010058180">
    <property type="protein sequence ID" value="MCI05280.1"/>
    <property type="molecule type" value="Genomic_DNA"/>
</dbReference>
<evidence type="ECO:0000313" key="3">
    <source>
        <dbReference type="Proteomes" id="UP000265520"/>
    </source>
</evidence>
<comment type="caution">
    <text evidence="2">The sequence shown here is derived from an EMBL/GenBank/DDBJ whole genome shotgun (WGS) entry which is preliminary data.</text>
</comment>
<keyword evidence="3" id="KW-1185">Reference proteome</keyword>
<sequence length="199" mass="22182">MVQKRPFDAAEEMLEVSFKHPKHAGSGDLLMPLSESVVPDDDCYTHLPKTSEEGHAQGSSDCNEKLAGESYDELSRGAGNSEPSFPVIGIPASSWATSRPTEEDHQSEQPIHLPLFPEYFSPERPIYFSPERPIRTFTRYEDLYSILLEHSPRKPVSVGAEHQADVPPWGFSGPTIWDGDAAEKRLMGTCIIPMPEMEL</sequence>
<dbReference type="PANTHER" id="PTHR46872:SF10">
    <property type="entry name" value="MYB-LIKE DOMAIN-CONTAINING PROTEIN"/>
    <property type="match status" value="1"/>
</dbReference>
<name>A0A392P195_9FABA</name>
<protein>
    <submittedName>
        <fullName evidence="2">AT-rich interactive domain-containing protein 2</fullName>
    </submittedName>
</protein>
<feature type="region of interest" description="Disordered" evidence="1">
    <location>
        <begin position="40"/>
        <end position="67"/>
    </location>
</feature>
<evidence type="ECO:0000313" key="2">
    <source>
        <dbReference type="EMBL" id="MCI05280.1"/>
    </source>
</evidence>
<reference evidence="2 3" key="1">
    <citation type="journal article" date="2018" name="Front. Plant Sci.">
        <title>Red Clover (Trifolium pratense) and Zigzag Clover (T. medium) - A Picture of Genomic Similarities and Differences.</title>
        <authorList>
            <person name="Dluhosova J."/>
            <person name="Istvanek J."/>
            <person name="Nedelnik J."/>
            <person name="Repkova J."/>
        </authorList>
    </citation>
    <scope>NUCLEOTIDE SEQUENCE [LARGE SCALE GENOMIC DNA]</scope>
    <source>
        <strain evidence="3">cv. 10/8</strain>
        <tissue evidence="2">Leaf</tissue>
    </source>
</reference>
<dbReference type="AlphaFoldDB" id="A0A392P195"/>
<organism evidence="2 3">
    <name type="scientific">Trifolium medium</name>
    <dbReference type="NCBI Taxonomy" id="97028"/>
    <lineage>
        <taxon>Eukaryota</taxon>
        <taxon>Viridiplantae</taxon>
        <taxon>Streptophyta</taxon>
        <taxon>Embryophyta</taxon>
        <taxon>Tracheophyta</taxon>
        <taxon>Spermatophyta</taxon>
        <taxon>Magnoliopsida</taxon>
        <taxon>eudicotyledons</taxon>
        <taxon>Gunneridae</taxon>
        <taxon>Pentapetalae</taxon>
        <taxon>rosids</taxon>
        <taxon>fabids</taxon>
        <taxon>Fabales</taxon>
        <taxon>Fabaceae</taxon>
        <taxon>Papilionoideae</taxon>
        <taxon>50 kb inversion clade</taxon>
        <taxon>NPAAA clade</taxon>
        <taxon>Hologalegina</taxon>
        <taxon>IRL clade</taxon>
        <taxon>Trifolieae</taxon>
        <taxon>Trifolium</taxon>
    </lineage>
</organism>
<evidence type="ECO:0000256" key="1">
    <source>
        <dbReference type="SAM" id="MobiDB-lite"/>
    </source>
</evidence>
<dbReference type="Proteomes" id="UP000265520">
    <property type="component" value="Unassembled WGS sequence"/>
</dbReference>
<feature type="non-terminal residue" evidence="2">
    <location>
        <position position="199"/>
    </location>
</feature>
<proteinExistence type="predicted"/>
<accession>A0A392P195</accession>